<proteinExistence type="predicted"/>
<evidence type="ECO:0000256" key="1">
    <source>
        <dbReference type="ARBA" id="ARBA00022603"/>
    </source>
</evidence>
<dbReference type="InterPro" id="IPR029063">
    <property type="entry name" value="SAM-dependent_MTases_sf"/>
</dbReference>
<dbReference type="SUPFAM" id="SSF53335">
    <property type="entry name" value="S-adenosyl-L-methionine-dependent methyltransferases"/>
    <property type="match status" value="1"/>
</dbReference>
<organism evidence="5 6">
    <name type="scientific">Brevibacillus brevis</name>
    <name type="common">Bacillus brevis</name>
    <dbReference type="NCBI Taxonomy" id="1393"/>
    <lineage>
        <taxon>Bacteria</taxon>
        <taxon>Bacillati</taxon>
        <taxon>Bacillota</taxon>
        <taxon>Bacilli</taxon>
        <taxon>Bacillales</taxon>
        <taxon>Paenibacillaceae</taxon>
        <taxon>Brevibacillus</taxon>
    </lineage>
</organism>
<evidence type="ECO:0000313" key="6">
    <source>
        <dbReference type="Proteomes" id="UP001256827"/>
    </source>
</evidence>
<protein>
    <submittedName>
        <fullName evidence="5">DNA methyltransferase</fullName>
    </submittedName>
</protein>
<reference evidence="5 6" key="1">
    <citation type="submission" date="2023-09" db="EMBL/GenBank/DDBJ databases">
        <title>Complete Genome and Methylome dissection of Bacillus brevis NEB573 original source of BbsI restriction endonuclease.</title>
        <authorList>
            <person name="Fomenkov A."/>
            <person name="Roberts R.D."/>
        </authorList>
    </citation>
    <scope>NUCLEOTIDE SEQUENCE [LARGE SCALE GENOMIC DNA]</scope>
    <source>
        <strain evidence="5 6">NEB573</strain>
        <plasmid evidence="5 6">pBbsI</plasmid>
    </source>
</reference>
<keyword evidence="2" id="KW-0808">Transferase</keyword>
<dbReference type="InterPro" id="IPR002941">
    <property type="entry name" value="DNA_methylase_N4/N6"/>
</dbReference>
<evidence type="ECO:0000259" key="4">
    <source>
        <dbReference type="Pfam" id="PF01555"/>
    </source>
</evidence>
<dbReference type="GO" id="GO:0008168">
    <property type="term" value="F:methyltransferase activity"/>
    <property type="evidence" value="ECO:0007669"/>
    <property type="project" value="UniProtKB-KW"/>
</dbReference>
<feature type="domain" description="DNA methylase N-4/N-6" evidence="4">
    <location>
        <begin position="86"/>
        <end position="266"/>
    </location>
</feature>
<dbReference type="Proteomes" id="UP001256827">
    <property type="component" value="Plasmid pBbsI"/>
</dbReference>
<sequence length="299" mass="34475">MLTSILSYKNRGKWGNASYRGNCSGWVIFDLLKYYKPNHFLELFAGGGTGFEVAREIGYTDSVHLDLSERWGGWNALTDEMPEGSDMIFIHPPYHDIIQYSGVMWGDKPHPDDLSRCSSYDEFIRKLNFVHGKAYASLRNGGRMAILIGDVKKNGRYFPIQKDMNWYGETDMHFIKEQHNCVSDKTSYQKNIVRIVHEHLLVFRKEDIWVFPVAITQKVVSDIRFSEKVTWRDLVQAALESVGGTASLQQLYEVIEVTKKAQKNKHWKEKVRQTLQIYNDFESVSRGCWAFVARSGNAA</sequence>
<dbReference type="RefSeq" id="WP_310774739.1">
    <property type="nucleotide sequence ID" value="NZ_CP134052.1"/>
</dbReference>
<dbReference type="EMBL" id="CP134052">
    <property type="protein sequence ID" value="WNC17945.1"/>
    <property type="molecule type" value="Genomic_DNA"/>
</dbReference>
<keyword evidence="1 5" id="KW-0489">Methyltransferase</keyword>
<evidence type="ECO:0000256" key="3">
    <source>
        <dbReference type="ARBA" id="ARBA00022747"/>
    </source>
</evidence>
<gene>
    <name evidence="5" type="ORF">RGB73_30280</name>
</gene>
<evidence type="ECO:0000313" key="5">
    <source>
        <dbReference type="EMBL" id="WNC17945.1"/>
    </source>
</evidence>
<evidence type="ECO:0000256" key="2">
    <source>
        <dbReference type="ARBA" id="ARBA00022679"/>
    </source>
</evidence>
<dbReference type="GO" id="GO:0032259">
    <property type="term" value="P:methylation"/>
    <property type="evidence" value="ECO:0007669"/>
    <property type="project" value="UniProtKB-KW"/>
</dbReference>
<geneLocation type="plasmid" evidence="5 6">
    <name>pBbsI</name>
</geneLocation>
<dbReference type="Gene3D" id="3.40.50.150">
    <property type="entry name" value="Vaccinia Virus protein VP39"/>
    <property type="match status" value="1"/>
</dbReference>
<keyword evidence="5" id="KW-0614">Plasmid</keyword>
<name>A0ABY9TCW2_BREBE</name>
<keyword evidence="6" id="KW-1185">Reference proteome</keyword>
<accession>A0ABY9TCW2</accession>
<dbReference type="Pfam" id="PF01555">
    <property type="entry name" value="N6_N4_Mtase"/>
    <property type="match status" value="1"/>
</dbReference>
<keyword evidence="3" id="KW-0680">Restriction system</keyword>